<dbReference type="SUPFAM" id="SSF56112">
    <property type="entry name" value="Protein kinase-like (PK-like)"/>
    <property type="match status" value="1"/>
</dbReference>
<dbReference type="Gene3D" id="3.90.1200.10">
    <property type="match status" value="1"/>
</dbReference>
<organism evidence="9 10">
    <name type="scientific">Faecalicoccus pleomorphus</name>
    <dbReference type="NCBI Taxonomy" id="1323"/>
    <lineage>
        <taxon>Bacteria</taxon>
        <taxon>Bacillati</taxon>
        <taxon>Bacillota</taxon>
        <taxon>Erysipelotrichia</taxon>
        <taxon>Erysipelotrichales</taxon>
        <taxon>Erysipelotrichaceae</taxon>
        <taxon>Faecalicoccus</taxon>
    </lineage>
</organism>
<dbReference type="EC" id="2.7.1.100" evidence="3"/>
<dbReference type="GO" id="GO:0009086">
    <property type="term" value="P:methionine biosynthetic process"/>
    <property type="evidence" value="ECO:0007669"/>
    <property type="project" value="InterPro"/>
</dbReference>
<evidence type="ECO:0000313" key="9">
    <source>
        <dbReference type="EMBL" id="RGD74778.1"/>
    </source>
</evidence>
<keyword evidence="5" id="KW-0547">Nucleotide-binding</keyword>
<evidence type="ECO:0000313" key="10">
    <source>
        <dbReference type="Proteomes" id="UP000260721"/>
    </source>
</evidence>
<proteinExistence type="inferred from homology"/>
<dbReference type="Proteomes" id="UP000260721">
    <property type="component" value="Unassembled WGS sequence"/>
</dbReference>
<dbReference type="AlphaFoldDB" id="A0A3E3E1H1"/>
<dbReference type="Gene3D" id="3.30.200.20">
    <property type="entry name" value="Phosphorylase Kinase, domain 1"/>
    <property type="match status" value="1"/>
</dbReference>
<evidence type="ECO:0000256" key="1">
    <source>
        <dbReference type="ARBA" id="ARBA00010165"/>
    </source>
</evidence>
<dbReference type="PIRSF" id="PIRSF031134">
    <property type="entry name" value="MTRK"/>
    <property type="match status" value="1"/>
</dbReference>
<comment type="subunit">
    <text evidence="2">Homodimer.</text>
</comment>
<keyword evidence="4 9" id="KW-0808">Transferase</keyword>
<dbReference type="GO" id="GO:0046522">
    <property type="term" value="F:S-methyl-5-thioribose kinase activity"/>
    <property type="evidence" value="ECO:0007669"/>
    <property type="project" value="UniProtKB-EC"/>
</dbReference>
<evidence type="ECO:0000256" key="6">
    <source>
        <dbReference type="ARBA" id="ARBA00022777"/>
    </source>
</evidence>
<reference evidence="9 10" key="1">
    <citation type="submission" date="2018-08" db="EMBL/GenBank/DDBJ databases">
        <title>A genome reference for cultivated species of the human gut microbiota.</title>
        <authorList>
            <person name="Zou Y."/>
            <person name="Xue W."/>
            <person name="Luo G."/>
        </authorList>
    </citation>
    <scope>NUCLEOTIDE SEQUENCE [LARGE SCALE GENOMIC DNA]</scope>
    <source>
        <strain evidence="9 10">TF08-11</strain>
    </source>
</reference>
<dbReference type="GO" id="GO:0005524">
    <property type="term" value="F:ATP binding"/>
    <property type="evidence" value="ECO:0007669"/>
    <property type="project" value="UniProtKB-KW"/>
</dbReference>
<dbReference type="InterPro" id="IPR011009">
    <property type="entry name" value="Kinase-like_dom_sf"/>
</dbReference>
<comment type="similarity">
    <text evidence="1">Belongs to the methylthioribose kinase family.</text>
</comment>
<dbReference type="InterPro" id="IPR002575">
    <property type="entry name" value="Aminoglycoside_PTrfase"/>
</dbReference>
<sequence>MDKYAEHFLLDTEEAKRYVVDRIHYFENSDDLEAFEIGDGNINYVFKVINQKTGRSIVLKQADKFLRSSGRPLDVYRNKIEAEILQWEGDLAKGYVPEVYNYDETMCVLAMEDISDYKNMRKELMQGKTFPHFPQWISDFLASTLLPTTDLVFDRHEKKKKVRLFTNIELCDITEDLVLTEPYEDYKHRNIIYPGNEKFVEEFLYKDTALRAEVAKLRNTFMNNAQALLHGDLHSGSIFINNKGLKVIDPEFAFYGPMGYDIGNVIGNMFFSWAYAYYGKKTSDYFLNWIEDSIAQTFTLTMKKLEEKYDQIVSFSLYRENDFKTSYLKSVQADTLGYAGTEIIRRVVGDSKVIEVTSIEDKALRVNLERALIKMGIYLIKNRNEICSGNEITEQFRLILS</sequence>
<comment type="caution">
    <text evidence="9">The sequence shown here is derived from an EMBL/GenBank/DDBJ whole genome shotgun (WGS) entry which is preliminary data.</text>
</comment>
<evidence type="ECO:0000256" key="5">
    <source>
        <dbReference type="ARBA" id="ARBA00022741"/>
    </source>
</evidence>
<name>A0A3E3E1H1_9FIRM</name>
<dbReference type="NCBIfam" id="TIGR01767">
    <property type="entry name" value="MTRK"/>
    <property type="match status" value="1"/>
</dbReference>
<feature type="domain" description="Aminoglycoside phosphotransferase" evidence="8">
    <location>
        <begin position="202"/>
        <end position="273"/>
    </location>
</feature>
<dbReference type="RefSeq" id="WP_117446848.1">
    <property type="nucleotide sequence ID" value="NZ_CALCIP010000047.1"/>
</dbReference>
<accession>A0A3E3E1H1</accession>
<evidence type="ECO:0000256" key="7">
    <source>
        <dbReference type="ARBA" id="ARBA00022840"/>
    </source>
</evidence>
<evidence type="ECO:0000256" key="4">
    <source>
        <dbReference type="ARBA" id="ARBA00022679"/>
    </source>
</evidence>
<keyword evidence="7" id="KW-0067">ATP-binding</keyword>
<keyword evidence="6 9" id="KW-0418">Kinase</keyword>
<dbReference type="PANTHER" id="PTHR34273:SF2">
    <property type="entry name" value="METHYLTHIORIBOSE KINASE"/>
    <property type="match status" value="1"/>
</dbReference>
<evidence type="ECO:0000256" key="3">
    <source>
        <dbReference type="ARBA" id="ARBA00012128"/>
    </source>
</evidence>
<evidence type="ECO:0000256" key="2">
    <source>
        <dbReference type="ARBA" id="ARBA00011738"/>
    </source>
</evidence>
<gene>
    <name evidence="9" type="ORF">DXC78_09735</name>
</gene>
<dbReference type="EMBL" id="QUSK01000022">
    <property type="protein sequence ID" value="RGD74778.1"/>
    <property type="molecule type" value="Genomic_DNA"/>
</dbReference>
<evidence type="ECO:0000259" key="8">
    <source>
        <dbReference type="Pfam" id="PF01636"/>
    </source>
</evidence>
<dbReference type="Pfam" id="PF01636">
    <property type="entry name" value="APH"/>
    <property type="match status" value="1"/>
</dbReference>
<dbReference type="PANTHER" id="PTHR34273">
    <property type="entry name" value="METHYLTHIORIBOSE KINASE"/>
    <property type="match status" value="1"/>
</dbReference>
<dbReference type="InterPro" id="IPR009212">
    <property type="entry name" value="Methylthioribose_kinase"/>
</dbReference>
<protein>
    <recommendedName>
        <fullName evidence="3">S-methyl-5-thioribose kinase</fullName>
        <ecNumber evidence="3">2.7.1.100</ecNumber>
    </recommendedName>
</protein>